<dbReference type="InterPro" id="IPR002773">
    <property type="entry name" value="Deoxyhypusine_synthase"/>
</dbReference>
<dbReference type="InterPro" id="IPR029035">
    <property type="entry name" value="DHS-like_NAD/FAD-binding_dom"/>
</dbReference>
<dbReference type="AlphaFoldDB" id="A0A497E1T5"/>
<dbReference type="EMBL" id="QMPZ01000169">
    <property type="protein sequence ID" value="RLE07433.1"/>
    <property type="molecule type" value="Genomic_DNA"/>
</dbReference>
<comment type="similarity">
    <text evidence="1">Belongs to the deoxyhypusine synthase family.</text>
</comment>
<organism evidence="2 3">
    <name type="scientific">Aerophobetes bacterium</name>
    <dbReference type="NCBI Taxonomy" id="2030807"/>
    <lineage>
        <taxon>Bacteria</taxon>
        <taxon>Candidatus Aerophobota</taxon>
    </lineage>
</organism>
<dbReference type="InterPro" id="IPR036982">
    <property type="entry name" value="Deoxyhypusine_synthase_sf"/>
</dbReference>
<dbReference type="Pfam" id="PF01916">
    <property type="entry name" value="DS"/>
    <property type="match status" value="1"/>
</dbReference>
<accession>A0A497E1T5</accession>
<protein>
    <recommendedName>
        <fullName evidence="4">Deoxyhypusine synthase</fullName>
    </recommendedName>
</protein>
<evidence type="ECO:0008006" key="4">
    <source>
        <dbReference type="Google" id="ProtNLM"/>
    </source>
</evidence>
<reference evidence="2 3" key="1">
    <citation type="submission" date="2018-06" db="EMBL/GenBank/DDBJ databases">
        <title>Extensive metabolic versatility and redundancy in microbially diverse, dynamic hydrothermal sediments.</title>
        <authorList>
            <person name="Dombrowski N."/>
            <person name="Teske A."/>
            <person name="Baker B.J."/>
        </authorList>
    </citation>
    <scope>NUCLEOTIDE SEQUENCE [LARGE SCALE GENOMIC DNA]</scope>
    <source>
        <strain evidence="2">B47_G16</strain>
    </source>
</reference>
<sequence length="67" mass="7633">MYVQQKLRGSALKEAHSWGKIGGGFEQMVFCEATIAFPLLASYVYHRGSWKGRKPKCYNSFLDEVES</sequence>
<dbReference type="SUPFAM" id="SSF52467">
    <property type="entry name" value="DHS-like NAD/FAD-binding domain"/>
    <property type="match status" value="1"/>
</dbReference>
<comment type="caution">
    <text evidence="2">The sequence shown here is derived from an EMBL/GenBank/DDBJ whole genome shotgun (WGS) entry which is preliminary data.</text>
</comment>
<dbReference type="Proteomes" id="UP000279422">
    <property type="component" value="Unassembled WGS sequence"/>
</dbReference>
<evidence type="ECO:0000313" key="3">
    <source>
        <dbReference type="Proteomes" id="UP000279422"/>
    </source>
</evidence>
<gene>
    <name evidence="2" type="ORF">DRJ00_08150</name>
</gene>
<dbReference type="Gene3D" id="3.40.910.10">
    <property type="entry name" value="Deoxyhypusine synthase"/>
    <property type="match status" value="1"/>
</dbReference>
<evidence type="ECO:0000313" key="2">
    <source>
        <dbReference type="EMBL" id="RLE07433.1"/>
    </source>
</evidence>
<proteinExistence type="inferred from homology"/>
<name>A0A497E1T5_UNCAE</name>
<evidence type="ECO:0000256" key="1">
    <source>
        <dbReference type="ARBA" id="ARBA00009892"/>
    </source>
</evidence>